<keyword evidence="3" id="KW-1185">Reference proteome</keyword>
<evidence type="ECO:0000256" key="1">
    <source>
        <dbReference type="SAM" id="MobiDB-lite"/>
    </source>
</evidence>
<proteinExistence type="predicted"/>
<dbReference type="Proteomes" id="UP000001261">
    <property type="component" value="Unassembled WGS sequence"/>
</dbReference>
<dbReference type="OMA" id="NISMYCC"/>
<dbReference type="InParanoid" id="A0A0D8JS79"/>
<dbReference type="VEuPathDB" id="FungiDB:CIMG_12665"/>
<gene>
    <name evidence="2" type="ORF">CIMG_12665</name>
</gene>
<dbReference type="KEGG" id="cim:CIMG_12665"/>
<dbReference type="GeneID" id="24164292"/>
<name>A0A0D8JS79_COCIM</name>
<dbReference type="RefSeq" id="XP_004445642.1">
    <property type="nucleotide sequence ID" value="XM_004445585.1"/>
</dbReference>
<dbReference type="EMBL" id="GG704911">
    <property type="protein sequence ID" value="KJF59994.1"/>
    <property type="molecule type" value="Genomic_DNA"/>
</dbReference>
<dbReference type="OrthoDB" id="5425043at2759"/>
<organism evidence="2 3">
    <name type="scientific">Coccidioides immitis (strain RS)</name>
    <name type="common">Valley fever fungus</name>
    <dbReference type="NCBI Taxonomy" id="246410"/>
    <lineage>
        <taxon>Eukaryota</taxon>
        <taxon>Fungi</taxon>
        <taxon>Dikarya</taxon>
        <taxon>Ascomycota</taxon>
        <taxon>Pezizomycotina</taxon>
        <taxon>Eurotiomycetes</taxon>
        <taxon>Eurotiomycetidae</taxon>
        <taxon>Onygenales</taxon>
        <taxon>Onygenaceae</taxon>
        <taxon>Coccidioides</taxon>
    </lineage>
</organism>
<evidence type="ECO:0000313" key="2">
    <source>
        <dbReference type="EMBL" id="KJF59994.1"/>
    </source>
</evidence>
<sequence>MSQKHVKNVKKIDHKNNSNISMYCCQNSNKLFAYFAKHFDSEKFFKIFFWAEPIVNYEKSKQLEQWSNCMIISWRNQADYMGQHLQYKNVNKENFAEKRKETKKKTRASASGADKSNPNLSSTEAAIILTIIQQAKQLYSKNQLFKNSCQKSTGGLLVRVV</sequence>
<reference evidence="3" key="1">
    <citation type="journal article" date="2009" name="Genome Res.">
        <title>Comparative genomic analyses of the human fungal pathogens Coccidioides and their relatives.</title>
        <authorList>
            <person name="Sharpton T.J."/>
            <person name="Stajich J.E."/>
            <person name="Rounsley S.D."/>
            <person name="Gardner M.J."/>
            <person name="Wortman J.R."/>
            <person name="Jordar V.S."/>
            <person name="Maiti R."/>
            <person name="Kodira C.D."/>
            <person name="Neafsey D.E."/>
            <person name="Zeng Q."/>
            <person name="Hung C.-Y."/>
            <person name="McMahan C."/>
            <person name="Muszewska A."/>
            <person name="Grynberg M."/>
            <person name="Mandel M.A."/>
            <person name="Kellner E.M."/>
            <person name="Barker B.M."/>
            <person name="Galgiani J.N."/>
            <person name="Orbach M.J."/>
            <person name="Kirkland T.N."/>
            <person name="Cole G.T."/>
            <person name="Henn M.R."/>
            <person name="Birren B.W."/>
            <person name="Taylor J.W."/>
        </authorList>
    </citation>
    <scope>NUCLEOTIDE SEQUENCE [LARGE SCALE GENOMIC DNA]</scope>
    <source>
        <strain evidence="3">RS</strain>
    </source>
</reference>
<dbReference type="AlphaFoldDB" id="A0A0D8JS79"/>
<accession>A0A0D8JS79</accession>
<feature type="region of interest" description="Disordered" evidence="1">
    <location>
        <begin position="96"/>
        <end position="118"/>
    </location>
</feature>
<protein>
    <submittedName>
        <fullName evidence="2">Uncharacterized protein</fullName>
    </submittedName>
</protein>
<evidence type="ECO:0000313" key="3">
    <source>
        <dbReference type="Proteomes" id="UP000001261"/>
    </source>
</evidence>
<reference evidence="3" key="2">
    <citation type="journal article" date="2010" name="Genome Res.">
        <title>Population genomic sequencing of Coccidioides fungi reveals recent hybridization and transposon control.</title>
        <authorList>
            <person name="Neafsey D.E."/>
            <person name="Barker B.M."/>
            <person name="Sharpton T.J."/>
            <person name="Stajich J.E."/>
            <person name="Park D.J."/>
            <person name="Whiston E."/>
            <person name="Hung C.-Y."/>
            <person name="McMahan C."/>
            <person name="White J."/>
            <person name="Sykes S."/>
            <person name="Heiman D."/>
            <person name="Young S."/>
            <person name="Zeng Q."/>
            <person name="Abouelleil A."/>
            <person name="Aftuck L."/>
            <person name="Bessette D."/>
            <person name="Brown A."/>
            <person name="FitzGerald M."/>
            <person name="Lui A."/>
            <person name="Macdonald J.P."/>
            <person name="Priest M."/>
            <person name="Orbach M.J."/>
            <person name="Galgiani J.N."/>
            <person name="Kirkland T.N."/>
            <person name="Cole G.T."/>
            <person name="Birren B.W."/>
            <person name="Henn M.R."/>
            <person name="Taylor J.W."/>
            <person name="Rounsley S.D."/>
        </authorList>
    </citation>
    <scope>GENOME REANNOTATION</scope>
    <source>
        <strain evidence="3">RS</strain>
    </source>
</reference>